<dbReference type="Proteomes" id="UP000002195">
    <property type="component" value="Unassembled WGS sequence"/>
</dbReference>
<dbReference type="AlphaFoldDB" id="Q55EB5"/>
<comment type="caution">
    <text evidence="4">The sequence shown here is derived from an EMBL/GenBank/DDBJ whole genome shotgun (WGS) entry which is preliminary data.</text>
</comment>
<dbReference type="EMBL" id="AAFI02000005">
    <property type="protein sequence ID" value="EAL72588.1"/>
    <property type="molecule type" value="Genomic_DNA"/>
</dbReference>
<dbReference type="HOGENOM" id="CLU_716528_0_0_1"/>
<evidence type="ECO:0000256" key="2">
    <source>
        <dbReference type="ARBA" id="ARBA00022801"/>
    </source>
</evidence>
<dbReference type="VEuPathDB" id="AmoebaDB:DDB_G0270476"/>
<dbReference type="GO" id="GO:0006309">
    <property type="term" value="P:apoptotic DNA fragmentation"/>
    <property type="evidence" value="ECO:0000318"/>
    <property type="project" value="GO_Central"/>
</dbReference>
<dbReference type="KEGG" id="ddi:DDB_G0270476"/>
<dbReference type="PANTHER" id="PTHR10858:SF22">
    <property type="entry name" value="DEOXYRIBONUCLEASE II-RELATED"/>
    <property type="match status" value="1"/>
</dbReference>
<sequence>MKNKYIIVLYLFLLISQIYCVPPKCITTKNVYTKSQVFIDKDGVKIEKNVEWWVLEQLSHSRGAIYTDNELNRVINELAYYNIRNPHEPNPIASTYKQSYPNSSGKTIYNSLTYNDQPVEIIVTLYHPLYNYGTGTLDNQHAQHSICITLSKEELHIIPKYIINGNLNIQTINTVFPGSGAKRVSSASFYSEDLKKKVDEKKTGVIKLEVIEKIEPKRCLVDNSDLILMEYYNGKKLNSNLFNNCDNTCDNNDKNQIIKIFKNKKFFNCKYLAFEISKRGDLLLLDVTLSFLLFRYGNSGDTSGISGDVIDLLSNILNYSTSQCGHLKISNYFKNLNITMVNVLLNNMNLLISIVINSLDSGQINVVDSFSLNIQLIHLIIQSLKK</sequence>
<evidence type="ECO:0000256" key="3">
    <source>
        <dbReference type="SAM" id="SignalP"/>
    </source>
</evidence>
<evidence type="ECO:0000313" key="4">
    <source>
        <dbReference type="EMBL" id="EAL72588.1"/>
    </source>
</evidence>
<accession>Q55EB5</accession>
<gene>
    <name evidence="4" type="ORF">DDB_G0270476</name>
</gene>
<feature type="chain" id="PRO_5004250234" evidence="3">
    <location>
        <begin position="21"/>
        <end position="386"/>
    </location>
</feature>
<proteinExistence type="inferred from homology"/>
<dbReference type="Pfam" id="PF03265">
    <property type="entry name" value="DNase_II"/>
    <property type="match status" value="1"/>
</dbReference>
<dbReference type="InParanoid" id="Q55EB5"/>
<keyword evidence="3" id="KW-0732">Signal</keyword>
<dbReference type="RefSeq" id="XP_645866.1">
    <property type="nucleotide sequence ID" value="XM_640774.1"/>
</dbReference>
<name>Q55EB5_DICDI</name>
<dbReference type="GO" id="GO:0004531">
    <property type="term" value="F:deoxyribonuclease II activity"/>
    <property type="evidence" value="ECO:0000318"/>
    <property type="project" value="GO_Central"/>
</dbReference>
<dbReference type="PaxDb" id="44689-DDB0201685"/>
<evidence type="ECO:0000313" key="5">
    <source>
        <dbReference type="Proteomes" id="UP000002195"/>
    </source>
</evidence>
<comment type="similarity">
    <text evidence="1">Belongs to the DNase II family.</text>
</comment>
<reference evidence="4 5" key="1">
    <citation type="journal article" date="2005" name="Nature">
        <title>The genome of the social amoeba Dictyostelium discoideum.</title>
        <authorList>
            <consortium name="The Dictyostelium discoideum Sequencing Consortium"/>
            <person name="Eichinger L."/>
            <person name="Pachebat J.A."/>
            <person name="Glockner G."/>
            <person name="Rajandream M.A."/>
            <person name="Sucgang R."/>
            <person name="Berriman M."/>
            <person name="Song J."/>
            <person name="Olsen R."/>
            <person name="Szafranski K."/>
            <person name="Xu Q."/>
            <person name="Tunggal B."/>
            <person name="Kummerfeld S."/>
            <person name="Madera M."/>
            <person name="Konfortov B.A."/>
            <person name="Rivero F."/>
            <person name="Bankier A.T."/>
            <person name="Lehmann R."/>
            <person name="Hamlin N."/>
            <person name="Davies R."/>
            <person name="Gaudet P."/>
            <person name="Fey P."/>
            <person name="Pilcher K."/>
            <person name="Chen G."/>
            <person name="Saunders D."/>
            <person name="Sodergren E."/>
            <person name="Davis P."/>
            <person name="Kerhornou A."/>
            <person name="Nie X."/>
            <person name="Hall N."/>
            <person name="Anjard C."/>
            <person name="Hemphill L."/>
            <person name="Bason N."/>
            <person name="Farbrother P."/>
            <person name="Desany B."/>
            <person name="Just E."/>
            <person name="Morio T."/>
            <person name="Rost R."/>
            <person name="Churcher C."/>
            <person name="Cooper J."/>
            <person name="Haydock S."/>
            <person name="van Driessche N."/>
            <person name="Cronin A."/>
            <person name="Goodhead I."/>
            <person name="Muzny D."/>
            <person name="Mourier T."/>
            <person name="Pain A."/>
            <person name="Lu M."/>
            <person name="Harper D."/>
            <person name="Lindsay R."/>
            <person name="Hauser H."/>
            <person name="James K."/>
            <person name="Quiles M."/>
            <person name="Madan Babu M."/>
            <person name="Saito T."/>
            <person name="Buchrieser C."/>
            <person name="Wardroper A."/>
            <person name="Felder M."/>
            <person name="Thangavelu M."/>
            <person name="Johnson D."/>
            <person name="Knights A."/>
            <person name="Loulseged H."/>
            <person name="Mungall K."/>
            <person name="Oliver K."/>
            <person name="Price C."/>
            <person name="Quail M.A."/>
            <person name="Urushihara H."/>
            <person name="Hernandez J."/>
            <person name="Rabbinowitsch E."/>
            <person name="Steffen D."/>
            <person name="Sanders M."/>
            <person name="Ma J."/>
            <person name="Kohara Y."/>
            <person name="Sharp S."/>
            <person name="Simmonds M."/>
            <person name="Spiegler S."/>
            <person name="Tivey A."/>
            <person name="Sugano S."/>
            <person name="White B."/>
            <person name="Walker D."/>
            <person name="Woodward J."/>
            <person name="Winckler T."/>
            <person name="Tanaka Y."/>
            <person name="Shaulsky G."/>
            <person name="Schleicher M."/>
            <person name="Weinstock G."/>
            <person name="Rosenthal A."/>
            <person name="Cox E.C."/>
            <person name="Chisholm R.L."/>
            <person name="Gibbs R."/>
            <person name="Loomis W.F."/>
            <person name="Platzer M."/>
            <person name="Kay R.R."/>
            <person name="Williams J."/>
            <person name="Dear P.H."/>
            <person name="Noegel A.A."/>
            <person name="Barrell B."/>
            <person name="Kuspa A."/>
        </authorList>
    </citation>
    <scope>NUCLEOTIDE SEQUENCE [LARGE SCALE GENOMIC DNA]</scope>
    <source>
        <strain evidence="4 5">AX4</strain>
    </source>
</reference>
<evidence type="ECO:0000256" key="1">
    <source>
        <dbReference type="ARBA" id="ARBA00007527"/>
    </source>
</evidence>
<dbReference type="PANTHER" id="PTHR10858">
    <property type="entry name" value="DEOXYRIBONUCLEASE II"/>
    <property type="match status" value="1"/>
</dbReference>
<organism evidence="4 5">
    <name type="scientific">Dictyostelium discoideum</name>
    <name type="common">Social amoeba</name>
    <dbReference type="NCBI Taxonomy" id="44689"/>
    <lineage>
        <taxon>Eukaryota</taxon>
        <taxon>Amoebozoa</taxon>
        <taxon>Evosea</taxon>
        <taxon>Eumycetozoa</taxon>
        <taxon>Dictyostelia</taxon>
        <taxon>Dictyosteliales</taxon>
        <taxon>Dictyosteliaceae</taxon>
        <taxon>Dictyostelium</taxon>
    </lineage>
</organism>
<feature type="signal peptide" evidence="3">
    <location>
        <begin position="1"/>
        <end position="20"/>
    </location>
</feature>
<dbReference type="InterPro" id="IPR004947">
    <property type="entry name" value="DNase_II"/>
</dbReference>
<keyword evidence="2" id="KW-0378">Hydrolase</keyword>
<dbReference type="GeneID" id="8616810"/>
<keyword evidence="5" id="KW-1185">Reference proteome</keyword>
<protein>
    <submittedName>
        <fullName evidence="4">Uncharacterized protein</fullName>
    </submittedName>
</protein>